<evidence type="ECO:0008006" key="6">
    <source>
        <dbReference type="Google" id="ProtNLM"/>
    </source>
</evidence>
<proteinExistence type="predicted"/>
<feature type="domain" description="Putative type VI secretion system Rhs element associated Vgr" evidence="3">
    <location>
        <begin position="606"/>
        <end position="682"/>
    </location>
</feature>
<dbReference type="InterPro" id="IPR028244">
    <property type="entry name" value="T6SS_Rhs_Vgr_dom"/>
</dbReference>
<evidence type="ECO:0000259" key="2">
    <source>
        <dbReference type="Pfam" id="PF10106"/>
    </source>
</evidence>
<dbReference type="Pfam" id="PF13296">
    <property type="entry name" value="T6SS_Vgr"/>
    <property type="match status" value="1"/>
</dbReference>
<dbReference type="InterPro" id="IPR018769">
    <property type="entry name" value="VgrG2_DUF2345"/>
</dbReference>
<feature type="region of interest" description="Disordered" evidence="1">
    <location>
        <begin position="517"/>
        <end position="543"/>
    </location>
</feature>
<protein>
    <recommendedName>
        <fullName evidence="6">DUF2345 domain-containing protein</fullName>
    </recommendedName>
</protein>
<dbReference type="SUPFAM" id="SSF69255">
    <property type="entry name" value="gp5 N-terminal domain-like"/>
    <property type="match status" value="1"/>
</dbReference>
<feature type="domain" description="DUF2345" evidence="2">
    <location>
        <begin position="721"/>
        <end position="864"/>
    </location>
</feature>
<feature type="region of interest" description="Disordered" evidence="1">
    <location>
        <begin position="950"/>
        <end position="971"/>
    </location>
</feature>
<organism evidence="4 5">
    <name type="scientific">Psychrobacter glaciei</name>
    <dbReference type="NCBI Taxonomy" id="619771"/>
    <lineage>
        <taxon>Bacteria</taxon>
        <taxon>Pseudomonadati</taxon>
        <taxon>Pseudomonadota</taxon>
        <taxon>Gammaproteobacteria</taxon>
        <taxon>Moraxellales</taxon>
        <taxon>Moraxellaceae</taxon>
        <taxon>Psychrobacter</taxon>
    </lineage>
</organism>
<dbReference type="EMBL" id="BMZR01000001">
    <property type="protein sequence ID" value="GHD26584.1"/>
    <property type="molecule type" value="Genomic_DNA"/>
</dbReference>
<feature type="compositionally biased region" description="Acidic residues" evidence="1">
    <location>
        <begin position="950"/>
        <end position="960"/>
    </location>
</feature>
<reference evidence="5" key="1">
    <citation type="journal article" date="2019" name="Int. J. Syst. Evol. Microbiol.">
        <title>The Global Catalogue of Microorganisms (GCM) 10K type strain sequencing project: providing services to taxonomists for standard genome sequencing and annotation.</title>
        <authorList>
            <consortium name="The Broad Institute Genomics Platform"/>
            <consortium name="The Broad Institute Genome Sequencing Center for Infectious Disease"/>
            <person name="Wu L."/>
            <person name="Ma J."/>
        </authorList>
    </citation>
    <scope>NUCLEOTIDE SEQUENCE [LARGE SCALE GENOMIC DNA]</scope>
    <source>
        <strain evidence="5">KCTC 42280</strain>
    </source>
</reference>
<dbReference type="Gene3D" id="4.10.220.110">
    <property type="match status" value="1"/>
</dbReference>
<dbReference type="InterPro" id="IPR037026">
    <property type="entry name" value="Vgr_OB-fold_dom_sf"/>
</dbReference>
<dbReference type="RefSeq" id="WP_189580827.1">
    <property type="nucleotide sequence ID" value="NZ_BMZR01000001.1"/>
</dbReference>
<dbReference type="Gene3D" id="2.30.110.50">
    <property type="match status" value="1"/>
</dbReference>
<accession>A0ABQ3GNQ1</accession>
<dbReference type="SUPFAM" id="SSF69279">
    <property type="entry name" value="Phage tail proteins"/>
    <property type="match status" value="1"/>
</dbReference>
<dbReference type="Pfam" id="PF10106">
    <property type="entry name" value="DUF2345"/>
    <property type="match status" value="1"/>
</dbReference>
<name>A0ABQ3GNQ1_9GAMM</name>
<gene>
    <name evidence="4" type="ORF">GCM10016272_03610</name>
</gene>
<evidence type="ECO:0000259" key="3">
    <source>
        <dbReference type="Pfam" id="PF13296"/>
    </source>
</evidence>
<evidence type="ECO:0000256" key="1">
    <source>
        <dbReference type="SAM" id="MobiDB-lite"/>
    </source>
</evidence>
<dbReference type="Proteomes" id="UP000610203">
    <property type="component" value="Unassembled WGS sequence"/>
</dbReference>
<sequence length="971" mass="105235">MPSQTARLHQITVETNNIPITTLYPAAFSWSSTIDKAATSQLLFYSHAFLDSNSCLSLINTFVCLNTLSVSREPTHRTGLIKAVNYQHSDGALHFYTLDIVSPDWQLTQCIHTRTFINQSTLDIVTTLFADYEFDWQLSETLQASERLSSQLSMRTQSDVSDWEFITRLLADSGVSTLWISGDSLDNLGCLMLLSSFDEIELLPLDYRYAQSSIQSGQDTVNELQMRSLQLGSQTVIVRADGLSADTIYEGQAADESALATDDTTVLLSAPSRVDSDSAATVLAQQWVNANRCQREHYQAAGAMRGMVVGSPVSIHNLPTISRLTSYCISTQMVGIEPDSDSVSYHNQAYIKEWLQRTTQQSGIFIPDHGYDIARDTGVWVSATLLDAAIPYAPYPSNLFFASHTYKGLTQARTGSATTPSYDSSVTDDNLQQTITTPVYSGISPHDDGTTPPLRALQLSSGSSHGWQFAPRLGQSVLLNHWYGDIDSPVISRSLYDGIGMGDVDATDITTRDAGLSNRHNLQGGASPRWHGGGMGHSQISDDDGHSGWLSGIAQYGLTCDSEVAMSFDDTPSKIGLQWTVNTGSKANADMPTITEQATFAPDEHVLELGILRHRYSNHQSSDSGQGINLATDHGLQITGDTGVLLSTFDIRHSQSEHESAWVNDAGQRQLTMGTELSETFKEAKQAHLQSTEALSNANQTIEAFKTSAQVIDETLNTEVLGAADVMLVSKDSILASASNTLWTAKTIVRQSGSTQSDVVAGNYTLTADSIDSLSGVGGEASASGLHVSANTKPLAIQAQGGELQLHSQQSMTIGSEAGQVNVSSPKRIKLQTSAGASITIDKSGIKLVCPGTIKVKAVRKSLVAGARVNYKPLEFLNSPPFAVQFSFMSLLGKGIEQAKVILFNPDTHEIISESETDNSGMTMLLQDDNHMKYDSLIGFDQWSSHFEDEDIEGEDEDEGIILGEHGSQES</sequence>
<evidence type="ECO:0000313" key="5">
    <source>
        <dbReference type="Proteomes" id="UP000610203"/>
    </source>
</evidence>
<comment type="caution">
    <text evidence="4">The sequence shown here is derived from an EMBL/GenBank/DDBJ whole genome shotgun (WGS) entry which is preliminary data.</text>
</comment>
<dbReference type="Pfam" id="PF05954">
    <property type="entry name" value="Phage_GPD"/>
    <property type="match status" value="1"/>
</dbReference>
<keyword evidence="5" id="KW-1185">Reference proteome</keyword>
<dbReference type="Gene3D" id="3.55.50.10">
    <property type="entry name" value="Baseplate protein-like domains"/>
    <property type="match status" value="1"/>
</dbReference>
<dbReference type="Gene3D" id="2.40.50.230">
    <property type="entry name" value="Gp5 N-terminal domain"/>
    <property type="match status" value="1"/>
</dbReference>
<evidence type="ECO:0000313" key="4">
    <source>
        <dbReference type="EMBL" id="GHD26584.1"/>
    </source>
</evidence>